<accession>A0A414SAE3</accession>
<gene>
    <name evidence="1" type="ORF">DW272_13195</name>
</gene>
<reference evidence="1 2" key="1">
    <citation type="submission" date="2018-08" db="EMBL/GenBank/DDBJ databases">
        <title>A genome reference for cultivated species of the human gut microbiota.</title>
        <authorList>
            <person name="Zou Y."/>
            <person name="Xue W."/>
            <person name="Luo G."/>
        </authorList>
    </citation>
    <scope>NUCLEOTIDE SEQUENCE [LARGE SCALE GENOMIC DNA]</scope>
    <source>
        <strain evidence="1 2">AM22-9LB</strain>
    </source>
</reference>
<evidence type="ECO:0000313" key="2">
    <source>
        <dbReference type="Proteomes" id="UP000284220"/>
    </source>
</evidence>
<dbReference type="RefSeq" id="WP_118197980.1">
    <property type="nucleotide sequence ID" value="NZ_JBCJBY010000003.1"/>
</dbReference>
<organism evidence="1 2">
    <name type="scientific">Blautia obeum</name>
    <dbReference type="NCBI Taxonomy" id="40520"/>
    <lineage>
        <taxon>Bacteria</taxon>
        <taxon>Bacillati</taxon>
        <taxon>Bacillota</taxon>
        <taxon>Clostridia</taxon>
        <taxon>Lachnospirales</taxon>
        <taxon>Lachnospiraceae</taxon>
        <taxon>Blautia</taxon>
    </lineage>
</organism>
<protein>
    <submittedName>
        <fullName evidence="1">Uncharacterized protein</fullName>
    </submittedName>
</protein>
<proteinExistence type="predicted"/>
<sequence>MNNRINEDEVISDLFKSFNQDNVILFVGSSAIDNGELTEKICNLPWSCVITTSKKDGFGVEFANGRTPHRYISFSDLPINLFSRDNLPVIQLYGSENEVPAELEEVEDYLRPSFVKKQAEKILNRVMSRMDIRTRMVVIGYNSNRADEIPVETFIFSWQELQGGTIEFFNSDGNPSEMLKKSAEKNRFIWYDGKLADALADFSEEYNVQETISDDDVNLFYKGQQPVFIKKSILSRCRYFAQLLTEEKVHEIRPLGRIQQSRWFYNFLNNSGDSPQWYGFLPQSTFYLKRNYEDVLIAIVKNLIFNKSMAKSGCNIPVILEGIPGSSKSVELAALAYKIYNEKINPVIYINGDNLCFASQSSEIQVLDELMQEVEQVGDKDTRFLIVWDSSSYRNVVAEAKQLVHELENRGRRFVLVCSAYTSVESKKKEANKVYYTLQHDGSFVKSEVESDLYSHNNCYFVSATRELDESEINTLKQKAKLYAVADKEGINKIWDELSGNVDIFEYFYRLIILIRPKLEAGLSREQRLVNRYIRKQLSLLGKKEDEVYNPLFEALKKAGIPLNEEAQKTLEDDEVDVYDLDKFNICIAMFSRFKLDTPYSLALRMLCKNENDFFGKSGVYNDYELFRLLTSQINYIHYFEQIDGKYVFRFRSTLEAEIFLKNNQVSEDKQIEIILEIINHYVECYRKNNEVDYELKESIQSILKMYGPNTEYIEFWKGHKDYGQHLSILRKVDVIADKIHEVRTKFHIPDEDRGFALIEISFYRELYGNMWDKLHNYSKSQYGNRSPWEIFPDDYTEETYKKRLKMLSEVSDLALDSIEKLEVMMHDTHGYLSQRSIQSSINSLTVELAMSNGTLESIKQEYVQYMNGSIVAKDVKPLSYVQLYPILFKAISASPLNGYLYNALFKIFEKEYESASEERRLFLLSDVRMIADDASTLEITNRGMNDKDELSIHLHKIAQYSCSYEVHIADIENGTAPAPFLNLFNNMLSRNNASGICFVCQQELDSIGLSGSAIAEYENETGKEFVLNENQLDVCKSIVDFINNTEYSACVEKSIQALYLLLRVEWMLYNGRPLSIGREWQKTYLKESDWLKVYATCEKYESISGNSVRPIVTLIFALAKIHINRDYLGAAKTMYKVSDMPNQRMRVPYLICFEPGIAQKYNGTVASTHNYSGFLKVDGLPRFAEQNQGVKFYMKNLGLRRMPQKNQILKNFELGLSFASQFSAHKTVEGGEKHE</sequence>
<comment type="caution">
    <text evidence="1">The sequence shown here is derived from an EMBL/GenBank/DDBJ whole genome shotgun (WGS) entry which is preliminary data.</text>
</comment>
<name>A0A414SAE3_9FIRM</name>
<evidence type="ECO:0000313" key="1">
    <source>
        <dbReference type="EMBL" id="RHG16113.1"/>
    </source>
</evidence>
<dbReference type="EMBL" id="QRHZ01000007">
    <property type="protein sequence ID" value="RHG16113.1"/>
    <property type="molecule type" value="Genomic_DNA"/>
</dbReference>
<dbReference type="Proteomes" id="UP000284220">
    <property type="component" value="Unassembled WGS sequence"/>
</dbReference>
<dbReference type="AlphaFoldDB" id="A0A414SAE3"/>